<sequence length="206" mass="23132">MSTSISNPMSNISSAESSNSKRQKFTNQKGVSVDDMISNLPDAVLLHILSILTTKDAVATGVLSNSWEYLWINVLNLHLQDLDGKKHSFKNFVYRVLLQLTAPSIRKFHLQFKSDKDINSCDVESWFLIAVARNVQEVNPVCQSKPPIHLPRCVFTCRTLVSLALCGRVVIKFPSSSFCFPSLKNLDLHYVSTLDDDTVRELISNC</sequence>
<dbReference type="InterPro" id="IPR036047">
    <property type="entry name" value="F-box-like_dom_sf"/>
</dbReference>
<dbReference type="Pfam" id="PF24758">
    <property type="entry name" value="LRR_At5g56370"/>
    <property type="match status" value="1"/>
</dbReference>
<proteinExistence type="predicted"/>
<dbReference type="PANTHER" id="PTHR31293">
    <property type="entry name" value="RNI-LIKE SUPERFAMILY PROTEIN"/>
    <property type="match status" value="1"/>
</dbReference>
<feature type="domain" description="F-box/LRR-repeat protein 15/At3g58940/PEG3-like LRR" evidence="3">
    <location>
        <begin position="123"/>
        <end position="206"/>
    </location>
</feature>
<comment type="caution">
    <text evidence="4">The sequence shown here is derived from an EMBL/GenBank/DDBJ whole genome shotgun (WGS) entry which is preliminary data.</text>
</comment>
<dbReference type="InterPro" id="IPR055411">
    <property type="entry name" value="LRR_FXL15/At3g58940/PEG3-like"/>
</dbReference>
<name>A0ABD2Y6W4_9GENT</name>
<dbReference type="InterPro" id="IPR001810">
    <property type="entry name" value="F-box_dom"/>
</dbReference>
<reference evidence="4 5" key="1">
    <citation type="submission" date="2024-11" db="EMBL/GenBank/DDBJ databases">
        <title>A near-complete genome assembly of Cinchona calisaya.</title>
        <authorList>
            <person name="Lian D.C."/>
            <person name="Zhao X.W."/>
            <person name="Wei L."/>
        </authorList>
    </citation>
    <scope>NUCLEOTIDE SEQUENCE [LARGE SCALE GENOMIC DNA]</scope>
    <source>
        <tissue evidence="4">Nenye</tissue>
    </source>
</reference>
<dbReference type="InterPro" id="IPR055294">
    <property type="entry name" value="FBL60-like"/>
</dbReference>
<dbReference type="InterPro" id="IPR053781">
    <property type="entry name" value="F-box_AtFBL13-like"/>
</dbReference>
<protein>
    <recommendedName>
        <fullName evidence="6">F-box domain-containing protein</fullName>
    </recommendedName>
</protein>
<dbReference type="SUPFAM" id="SSF81383">
    <property type="entry name" value="F-box domain"/>
    <property type="match status" value="1"/>
</dbReference>
<gene>
    <name evidence="4" type="ORF">ACH5RR_037675</name>
</gene>
<dbReference type="CDD" id="cd22160">
    <property type="entry name" value="F-box_AtFBL13-like"/>
    <property type="match status" value="1"/>
</dbReference>
<evidence type="ECO:0000256" key="1">
    <source>
        <dbReference type="SAM" id="MobiDB-lite"/>
    </source>
</evidence>
<evidence type="ECO:0000313" key="4">
    <source>
        <dbReference type="EMBL" id="KAL3503226.1"/>
    </source>
</evidence>
<evidence type="ECO:0008006" key="6">
    <source>
        <dbReference type="Google" id="ProtNLM"/>
    </source>
</evidence>
<dbReference type="Gene3D" id="3.80.10.10">
    <property type="entry name" value="Ribonuclease Inhibitor"/>
    <property type="match status" value="1"/>
</dbReference>
<accession>A0ABD2Y6W4</accession>
<evidence type="ECO:0000259" key="3">
    <source>
        <dbReference type="Pfam" id="PF24758"/>
    </source>
</evidence>
<dbReference type="Proteomes" id="UP001630127">
    <property type="component" value="Unassembled WGS sequence"/>
</dbReference>
<feature type="domain" description="F-box" evidence="2">
    <location>
        <begin position="37"/>
        <end position="74"/>
    </location>
</feature>
<evidence type="ECO:0000313" key="5">
    <source>
        <dbReference type="Proteomes" id="UP001630127"/>
    </source>
</evidence>
<dbReference type="InterPro" id="IPR032675">
    <property type="entry name" value="LRR_dom_sf"/>
</dbReference>
<dbReference type="SUPFAM" id="SSF52047">
    <property type="entry name" value="RNI-like"/>
    <property type="match status" value="1"/>
</dbReference>
<feature type="compositionally biased region" description="Low complexity" evidence="1">
    <location>
        <begin position="1"/>
        <end position="20"/>
    </location>
</feature>
<dbReference type="Pfam" id="PF00646">
    <property type="entry name" value="F-box"/>
    <property type="match status" value="1"/>
</dbReference>
<dbReference type="EMBL" id="JBJUIK010000015">
    <property type="protein sequence ID" value="KAL3503226.1"/>
    <property type="molecule type" value="Genomic_DNA"/>
</dbReference>
<dbReference type="AlphaFoldDB" id="A0ABD2Y6W4"/>
<keyword evidence="5" id="KW-1185">Reference proteome</keyword>
<dbReference type="PANTHER" id="PTHR31293:SF12">
    <property type="entry name" value="RNI-LIKE SUPERFAMILY PROTEIN"/>
    <property type="match status" value="1"/>
</dbReference>
<organism evidence="4 5">
    <name type="scientific">Cinchona calisaya</name>
    <dbReference type="NCBI Taxonomy" id="153742"/>
    <lineage>
        <taxon>Eukaryota</taxon>
        <taxon>Viridiplantae</taxon>
        <taxon>Streptophyta</taxon>
        <taxon>Embryophyta</taxon>
        <taxon>Tracheophyta</taxon>
        <taxon>Spermatophyta</taxon>
        <taxon>Magnoliopsida</taxon>
        <taxon>eudicotyledons</taxon>
        <taxon>Gunneridae</taxon>
        <taxon>Pentapetalae</taxon>
        <taxon>asterids</taxon>
        <taxon>lamiids</taxon>
        <taxon>Gentianales</taxon>
        <taxon>Rubiaceae</taxon>
        <taxon>Cinchonoideae</taxon>
        <taxon>Cinchoneae</taxon>
        <taxon>Cinchona</taxon>
    </lineage>
</organism>
<feature type="region of interest" description="Disordered" evidence="1">
    <location>
        <begin position="1"/>
        <end position="27"/>
    </location>
</feature>
<evidence type="ECO:0000259" key="2">
    <source>
        <dbReference type="Pfam" id="PF00646"/>
    </source>
</evidence>